<dbReference type="Proteomes" id="UP000006062">
    <property type="component" value="Chromosome"/>
</dbReference>
<dbReference type="HOGENOM" id="CLU_109545_1_0_6"/>
<dbReference type="RefSeq" id="WP_014780513.1">
    <property type="nucleotide sequence ID" value="NC_018012.1"/>
</dbReference>
<dbReference type="SUPFAM" id="SSF55154">
    <property type="entry name" value="CYTH-like phosphatases"/>
    <property type="match status" value="1"/>
</dbReference>
<evidence type="ECO:0000259" key="2">
    <source>
        <dbReference type="PROSITE" id="PS51707"/>
    </source>
</evidence>
<name>I3YGL7_THIV6</name>
<dbReference type="OrthoDB" id="9805588at2"/>
<dbReference type="PANTHER" id="PTHR40114">
    <property type="entry name" value="SLR0698 PROTEIN"/>
    <property type="match status" value="1"/>
</dbReference>
<dbReference type="KEGG" id="tvi:Thivi_4325"/>
<feature type="active site" description="Proton acceptor" evidence="1">
    <location>
        <position position="30"/>
    </location>
</feature>
<evidence type="ECO:0000256" key="1">
    <source>
        <dbReference type="PIRSR" id="PIRSR016487-1"/>
    </source>
</evidence>
<dbReference type="SMART" id="SM01118">
    <property type="entry name" value="CYTH"/>
    <property type="match status" value="1"/>
</dbReference>
<dbReference type="InterPro" id="IPR033469">
    <property type="entry name" value="CYTH-like_dom_sf"/>
</dbReference>
<protein>
    <recommendedName>
        <fullName evidence="2">CYTH domain-containing protein</fullName>
    </recommendedName>
</protein>
<dbReference type="InterPro" id="IPR012042">
    <property type="entry name" value="NeuTTM/CthTTM-like"/>
</dbReference>
<dbReference type="Pfam" id="PF01928">
    <property type="entry name" value="CYTH"/>
    <property type="match status" value="1"/>
</dbReference>
<proteinExistence type="predicted"/>
<dbReference type="STRING" id="765911.Thivi_4325"/>
<sequence length="155" mass="17356">MGTEIERKFLVKDDSWRASAAAGTRILQGYLASDAKITVRVRIRGDAAFLTIKGATAGIRRSEFEYPIPVDDAESMLCEMAISPVIEKIRYQVPCGAHVWDLDVFAGDNAGLVLAEVELDTEESVFEMPDWAGQEVSDDPRYYNVNLARSPFRHW</sequence>
<gene>
    <name evidence="3" type="ordered locus">Thivi_4325</name>
</gene>
<dbReference type="EMBL" id="CP003154">
    <property type="protein sequence ID" value="AFL76135.1"/>
    <property type="molecule type" value="Genomic_DNA"/>
</dbReference>
<organism evidence="3 4">
    <name type="scientific">Thiocystis violascens (strain ATCC 17096 / DSM 198 / 6111)</name>
    <name type="common">Chromatium violascens</name>
    <dbReference type="NCBI Taxonomy" id="765911"/>
    <lineage>
        <taxon>Bacteria</taxon>
        <taxon>Pseudomonadati</taxon>
        <taxon>Pseudomonadota</taxon>
        <taxon>Gammaproteobacteria</taxon>
        <taxon>Chromatiales</taxon>
        <taxon>Chromatiaceae</taxon>
        <taxon>Thiocystis</taxon>
    </lineage>
</organism>
<dbReference type="PANTHER" id="PTHR40114:SF1">
    <property type="entry name" value="SLR0698 PROTEIN"/>
    <property type="match status" value="1"/>
</dbReference>
<reference evidence="3 4" key="1">
    <citation type="submission" date="2012-06" db="EMBL/GenBank/DDBJ databases">
        <title>Complete sequence of Thiocystis violascens DSM 198.</title>
        <authorList>
            <consortium name="US DOE Joint Genome Institute"/>
            <person name="Lucas S."/>
            <person name="Han J."/>
            <person name="Lapidus A."/>
            <person name="Cheng J.-F."/>
            <person name="Goodwin L."/>
            <person name="Pitluck S."/>
            <person name="Peters L."/>
            <person name="Ovchinnikova G."/>
            <person name="Teshima H."/>
            <person name="Detter J.C."/>
            <person name="Han C."/>
            <person name="Tapia R."/>
            <person name="Land M."/>
            <person name="Hauser L."/>
            <person name="Kyrpides N."/>
            <person name="Ivanova N."/>
            <person name="Pagani I."/>
            <person name="Vogl K."/>
            <person name="Liu Z."/>
            <person name="Frigaard N.-U."/>
            <person name="Bryant D."/>
            <person name="Woyke T."/>
        </authorList>
    </citation>
    <scope>NUCLEOTIDE SEQUENCE [LARGE SCALE GENOMIC DNA]</scope>
    <source>
        <strain evidence="4">ATCC 17096 / DSM 198 / 6111</strain>
    </source>
</reference>
<dbReference type="AlphaFoldDB" id="I3YGL7"/>
<dbReference type="InterPro" id="IPR023577">
    <property type="entry name" value="CYTH_domain"/>
</dbReference>
<dbReference type="PIRSF" id="PIRSF016487">
    <property type="entry name" value="CYTH_UCP016487"/>
    <property type="match status" value="1"/>
</dbReference>
<dbReference type="PROSITE" id="PS51707">
    <property type="entry name" value="CYTH"/>
    <property type="match status" value="1"/>
</dbReference>
<dbReference type="CDD" id="cd07891">
    <property type="entry name" value="CYTH-like_CthTTM-like_1"/>
    <property type="match status" value="1"/>
</dbReference>
<feature type="domain" description="CYTH" evidence="2">
    <location>
        <begin position="2"/>
        <end position="149"/>
    </location>
</feature>
<dbReference type="Gene3D" id="2.40.320.10">
    <property type="entry name" value="Hypothetical Protein Pfu-838710-001"/>
    <property type="match status" value="1"/>
</dbReference>
<accession>I3YGL7</accession>
<dbReference type="eggNOG" id="COG2954">
    <property type="taxonomic scope" value="Bacteria"/>
</dbReference>
<evidence type="ECO:0000313" key="4">
    <source>
        <dbReference type="Proteomes" id="UP000006062"/>
    </source>
</evidence>
<keyword evidence="4" id="KW-1185">Reference proteome</keyword>
<evidence type="ECO:0000313" key="3">
    <source>
        <dbReference type="EMBL" id="AFL76135.1"/>
    </source>
</evidence>